<dbReference type="OMA" id="TFRECFF"/>
<accession>U4L864</accession>
<feature type="compositionally biased region" description="Low complexity" evidence="1">
    <location>
        <begin position="471"/>
        <end position="483"/>
    </location>
</feature>
<dbReference type="InterPro" id="IPR057227">
    <property type="entry name" value="DUF7905"/>
</dbReference>
<dbReference type="Proteomes" id="UP000018144">
    <property type="component" value="Unassembled WGS sequence"/>
</dbReference>
<feature type="compositionally biased region" description="Polar residues" evidence="1">
    <location>
        <begin position="84"/>
        <end position="103"/>
    </location>
</feature>
<evidence type="ECO:0000256" key="1">
    <source>
        <dbReference type="SAM" id="MobiDB-lite"/>
    </source>
</evidence>
<dbReference type="AlphaFoldDB" id="U4L864"/>
<proteinExistence type="predicted"/>
<evidence type="ECO:0000259" key="2">
    <source>
        <dbReference type="Pfam" id="PF25482"/>
    </source>
</evidence>
<feature type="region of interest" description="Disordered" evidence="1">
    <location>
        <begin position="81"/>
        <end position="109"/>
    </location>
</feature>
<evidence type="ECO:0000313" key="3">
    <source>
        <dbReference type="EMBL" id="CCX13569.1"/>
    </source>
</evidence>
<dbReference type="EMBL" id="HF935853">
    <property type="protein sequence ID" value="CCX13569.1"/>
    <property type="molecule type" value="Genomic_DNA"/>
</dbReference>
<feature type="compositionally biased region" description="Polar residues" evidence="1">
    <location>
        <begin position="411"/>
        <end position="428"/>
    </location>
</feature>
<dbReference type="OrthoDB" id="10265971at2759"/>
<evidence type="ECO:0000313" key="4">
    <source>
        <dbReference type="Proteomes" id="UP000018144"/>
    </source>
</evidence>
<feature type="region of interest" description="Disordered" evidence="1">
    <location>
        <begin position="352"/>
        <end position="376"/>
    </location>
</feature>
<dbReference type="Pfam" id="PF25482">
    <property type="entry name" value="DUF7905"/>
    <property type="match status" value="1"/>
</dbReference>
<reference evidence="3 4" key="1">
    <citation type="journal article" date="2013" name="PLoS Genet.">
        <title>The genome and development-dependent transcriptomes of Pyronema confluens: a window into fungal evolution.</title>
        <authorList>
            <person name="Traeger S."/>
            <person name="Altegoer F."/>
            <person name="Freitag M."/>
            <person name="Gabaldon T."/>
            <person name="Kempken F."/>
            <person name="Kumar A."/>
            <person name="Marcet-Houben M."/>
            <person name="Poggeler S."/>
            <person name="Stajich J.E."/>
            <person name="Nowrousian M."/>
        </authorList>
    </citation>
    <scope>NUCLEOTIDE SEQUENCE [LARGE SCALE GENOMIC DNA]</scope>
    <source>
        <strain evidence="4">CBS 100304</strain>
        <tissue evidence="3">Vegetative mycelium</tissue>
    </source>
</reference>
<organism evidence="3 4">
    <name type="scientific">Pyronema omphalodes (strain CBS 100304)</name>
    <name type="common">Pyronema confluens</name>
    <dbReference type="NCBI Taxonomy" id="1076935"/>
    <lineage>
        <taxon>Eukaryota</taxon>
        <taxon>Fungi</taxon>
        <taxon>Dikarya</taxon>
        <taxon>Ascomycota</taxon>
        <taxon>Pezizomycotina</taxon>
        <taxon>Pezizomycetes</taxon>
        <taxon>Pezizales</taxon>
        <taxon>Pyronemataceae</taxon>
        <taxon>Pyronema</taxon>
    </lineage>
</organism>
<feature type="domain" description="DUF7905" evidence="2">
    <location>
        <begin position="645"/>
        <end position="946"/>
    </location>
</feature>
<protein>
    <recommendedName>
        <fullName evidence="2">DUF7905 domain-containing protein</fullName>
    </recommendedName>
</protein>
<dbReference type="STRING" id="1076935.U4L864"/>
<dbReference type="eggNOG" id="ENOG502SD2N">
    <property type="taxonomic scope" value="Eukaryota"/>
</dbReference>
<sequence length="980" mass="109284">MPDFYNSTISLQTVFDYTAEAVDKVLRHYKVRSQYSAAVECRFHPTEQEFVLEGDGSLLEYAWCDLWDIVQNMVVEESRRKTTPSELMQRSMGTRSEYNTPRNRWNDAEKSAEARSTGVIWTGLRAISSSDSKFEMTTQDYMFDYKLVRYWKPKVSQQEFNAMLNLEGVPTVPDQLQRLCDCAVFPDWGKLQVKIGANDEKTLELVFGKLQVVEEFFKRGFSPISTTFVNAEDKTKFMLRFVSMAKQQNKLRSMLFECDSKWNRVDPTDLYSLRVLNYVEEKRDYKAAKLEIGSVHTAGATEDHQDWKDYEFLSRSPETVSPVLTTTAALRHKHIEPIDLIATYIAPEGQKDDTVPDADLESEAGTATTRTYEKTRRHIRVKQSTTGTESEILDGQYSENAGDMDAISSSVRTGLDGDSSTGFSTVSGRTIRGPGAEVILGPRPEGVVPEQVGNSAGASTRRPKEKNVPRSSAEPVSESAAESITLGPRPPAPADQVTPAPGSSVRRPREYKKPSDACPEPVDAILLGPRPSASPLPSETMTTRRPREKNPQASAMEPVSKPADNVLLGPSPGQPAPEPAGGILFGPRPGSSDTPAAGAITRRPREKKKPTESVEEASEASTRKVISTQNQKMAPPMRGNGNGNDSIRGYNAKHLNQAMLGALEYARGWSGELKIEAKLGRLVFLDVPRNIVKKQIEWQEFRRLLSTDLASTKSTFSRCLTTQHYDIEFIRDLKIPGGKPMFSTASASHKVTYEFEIIQTNQEQSKGNKKRILSIDGETWKATLFGEGRTFVSVNMSNPLRTWDYRVDLTGKKPMDLDNSPSIKAIYNSIISAGGKNADIIFAIEAPALEVSKILLKCETKHVVYIDCGVPVELVTTEVQNLMISESRDMDNIFRAKALSKTEMKMEGRYYWTASIIPTETNETLKKNSELEVGVLADWTAADILRLYEDNGMLLPSIMNVMNQIVTKIDDVGYDNVYAY</sequence>
<gene>
    <name evidence="3" type="ORF">PCON_13162</name>
</gene>
<name>U4L864_PYROM</name>
<keyword evidence="4" id="KW-1185">Reference proteome</keyword>
<feature type="region of interest" description="Disordered" evidence="1">
    <location>
        <begin position="411"/>
        <end position="648"/>
    </location>
</feature>